<name>A0A919YRY0_9BACL</name>
<sequence>MKQSLTDHPTATIYQYKHVKRIIVRNEMLVSYLLCALILLGFQYTVDRLYGLFSWAIGFAAVQIIHLLIILITFINVHQAADRKWRWSIVPPWTGFKPANDISFSVFRKVHIQLFWLGLIIIAILYPWLPPSLMLSLFFWHIWLLSPKLLLQLRLRKFSKTKKASILRIQTKEVNLYQP</sequence>
<accession>A0A919YRY0</accession>
<feature type="transmembrane region" description="Helical" evidence="1">
    <location>
        <begin position="52"/>
        <end position="77"/>
    </location>
</feature>
<gene>
    <name evidence="2" type="ORF">J40TS1_52190</name>
</gene>
<dbReference type="EMBL" id="BOSE01000017">
    <property type="protein sequence ID" value="GIP19577.1"/>
    <property type="molecule type" value="Genomic_DNA"/>
</dbReference>
<protein>
    <submittedName>
        <fullName evidence="2">Uncharacterized protein</fullName>
    </submittedName>
</protein>
<reference evidence="2" key="1">
    <citation type="submission" date="2021-03" db="EMBL/GenBank/DDBJ databases">
        <title>Antimicrobial resistance genes in bacteria isolated from Japanese honey, and their potential for conferring macrolide and lincosamide resistance in the American foulbrood pathogen Paenibacillus larvae.</title>
        <authorList>
            <person name="Okamoto M."/>
            <person name="Kumagai M."/>
            <person name="Kanamori H."/>
            <person name="Takamatsu D."/>
        </authorList>
    </citation>
    <scope>NUCLEOTIDE SEQUENCE</scope>
    <source>
        <strain evidence="2">J40TS1</strain>
    </source>
</reference>
<keyword evidence="1" id="KW-0472">Membrane</keyword>
<evidence type="ECO:0000313" key="3">
    <source>
        <dbReference type="Proteomes" id="UP000683139"/>
    </source>
</evidence>
<organism evidence="2 3">
    <name type="scientific">Paenibacillus montaniterrae</name>
    <dbReference type="NCBI Taxonomy" id="429341"/>
    <lineage>
        <taxon>Bacteria</taxon>
        <taxon>Bacillati</taxon>
        <taxon>Bacillota</taxon>
        <taxon>Bacilli</taxon>
        <taxon>Bacillales</taxon>
        <taxon>Paenibacillaceae</taxon>
        <taxon>Paenibacillus</taxon>
    </lineage>
</organism>
<dbReference type="AlphaFoldDB" id="A0A919YRY0"/>
<proteinExistence type="predicted"/>
<feature type="transmembrane region" description="Helical" evidence="1">
    <location>
        <begin position="29"/>
        <end position="46"/>
    </location>
</feature>
<feature type="transmembrane region" description="Helical" evidence="1">
    <location>
        <begin position="110"/>
        <end position="129"/>
    </location>
</feature>
<feature type="transmembrane region" description="Helical" evidence="1">
    <location>
        <begin position="135"/>
        <end position="153"/>
    </location>
</feature>
<comment type="caution">
    <text evidence="2">The sequence shown here is derived from an EMBL/GenBank/DDBJ whole genome shotgun (WGS) entry which is preliminary data.</text>
</comment>
<keyword evidence="3" id="KW-1185">Reference proteome</keyword>
<evidence type="ECO:0000256" key="1">
    <source>
        <dbReference type="SAM" id="Phobius"/>
    </source>
</evidence>
<dbReference type="Proteomes" id="UP000683139">
    <property type="component" value="Unassembled WGS sequence"/>
</dbReference>
<dbReference type="RefSeq" id="WP_213520451.1">
    <property type="nucleotide sequence ID" value="NZ_BOSE01000017.1"/>
</dbReference>
<evidence type="ECO:0000313" key="2">
    <source>
        <dbReference type="EMBL" id="GIP19577.1"/>
    </source>
</evidence>
<keyword evidence="1" id="KW-0812">Transmembrane</keyword>
<keyword evidence="1" id="KW-1133">Transmembrane helix</keyword>